<sequence length="120" mass="12827">MGAGGDRLFAGAGRPTGLTSGPSPVAPAQPGSKRHRVVDGQRVPLAVSLIGGHRNDVTQLLSFLEPISPVADRVGRPRGGPDALSADRGYDHDIYRRLFRQRGMRPVIAKRASHTVLAWT</sequence>
<comment type="caution">
    <text evidence="3">The sequence shown here is derived from an EMBL/GenBank/DDBJ whole genome shotgun (WGS) entry which is preliminary data.</text>
</comment>
<dbReference type="Proteomes" id="UP001614264">
    <property type="component" value="Unassembled WGS sequence"/>
</dbReference>
<reference evidence="3 4" key="1">
    <citation type="submission" date="2024-07" db="EMBL/GenBank/DDBJ databases">
        <title>Whole genome sequencing of Prodigiosin pigment-producing Streptomyces salinarius isolated from rhizosphere soil of Arachis hypogaea.</title>
        <authorList>
            <person name="Vidhya A."/>
            <person name="Ramya S."/>
        </authorList>
    </citation>
    <scope>NUCLEOTIDE SEQUENCE [LARGE SCALE GENOMIC DNA]</scope>
    <source>
        <strain evidence="3 4">VRMG2420</strain>
    </source>
</reference>
<dbReference type="EMBL" id="JBITPR010000036">
    <property type="protein sequence ID" value="MFI7871450.1"/>
    <property type="molecule type" value="Genomic_DNA"/>
</dbReference>
<organism evidence="3 4">
    <name type="scientific">Streptomyces salinarius</name>
    <dbReference type="NCBI Taxonomy" id="2762598"/>
    <lineage>
        <taxon>Bacteria</taxon>
        <taxon>Bacillati</taxon>
        <taxon>Actinomycetota</taxon>
        <taxon>Actinomycetes</taxon>
        <taxon>Kitasatosporales</taxon>
        <taxon>Streptomycetaceae</taxon>
        <taxon>Streptomyces</taxon>
    </lineage>
</organism>
<dbReference type="InterPro" id="IPR002559">
    <property type="entry name" value="Transposase_11"/>
</dbReference>
<proteinExistence type="predicted"/>
<protein>
    <submittedName>
        <fullName evidence="3">Transposase</fullName>
    </submittedName>
</protein>
<evidence type="ECO:0000313" key="4">
    <source>
        <dbReference type="Proteomes" id="UP001614264"/>
    </source>
</evidence>
<evidence type="ECO:0000259" key="2">
    <source>
        <dbReference type="Pfam" id="PF01609"/>
    </source>
</evidence>
<evidence type="ECO:0000256" key="1">
    <source>
        <dbReference type="SAM" id="MobiDB-lite"/>
    </source>
</evidence>
<accession>A0ABW8BBD5</accession>
<name>A0ABW8BBD5_9ACTN</name>
<gene>
    <name evidence="3" type="ORF">AB4829_12720</name>
</gene>
<dbReference type="Pfam" id="PF01609">
    <property type="entry name" value="DDE_Tnp_1"/>
    <property type="match status" value="1"/>
</dbReference>
<keyword evidence="4" id="KW-1185">Reference proteome</keyword>
<feature type="domain" description="Transposase IS4-like" evidence="2">
    <location>
        <begin position="30"/>
        <end position="110"/>
    </location>
</feature>
<dbReference type="RefSeq" id="WP_399592648.1">
    <property type="nucleotide sequence ID" value="NZ_JBITPR010000036.1"/>
</dbReference>
<evidence type="ECO:0000313" key="3">
    <source>
        <dbReference type="EMBL" id="MFI7871450.1"/>
    </source>
</evidence>
<feature type="region of interest" description="Disordered" evidence="1">
    <location>
        <begin position="1"/>
        <end position="37"/>
    </location>
</feature>